<reference evidence="2 3" key="1">
    <citation type="journal article" date="2021" name="Nat. Commun.">
        <title>Reductive evolution and unique predatory mode in the CPR bacterium Vampirococcus lugosii.</title>
        <authorList>
            <person name="Moreira D."/>
            <person name="Zivanovic Y."/>
            <person name="Lopez-Archilla A.I."/>
            <person name="Iniesto M."/>
            <person name="Lopez-Garcia P."/>
        </authorList>
    </citation>
    <scope>NUCLEOTIDE SEQUENCE [LARGE SCALE GENOMIC DNA]</scope>
    <source>
        <strain evidence="2">Chiprana</strain>
    </source>
</reference>
<evidence type="ECO:0000313" key="3">
    <source>
        <dbReference type="Proteomes" id="UP000680365"/>
    </source>
</evidence>
<comment type="caution">
    <text evidence="2">The sequence shown here is derived from an EMBL/GenBank/DDBJ whole genome shotgun (WGS) entry which is preliminary data.</text>
</comment>
<evidence type="ECO:0000256" key="1">
    <source>
        <dbReference type="SAM" id="Phobius"/>
    </source>
</evidence>
<sequence length="371" mass="43748">MLPKLFIFISKIFFGSFVFIYGLILYVPEVGVKTFDKRHDRVLDELLTNKKFERNILNEKKINNEIHNKQDEKISEKNISDEKINKENIQENQEKNNIQEKIKEKELEKQKNQRFLYYIFNEAIKQEHSSAKNKYTQNDINRICSLNLYVCDFTHFIGDFSNTQRLYYKAIIIYIINNIDEYLNSSEKISNIMSSLRIDQKGTGRRGYAGHHTMLINLPGISNKIEFMEVFTHELGHIIDLGVIKGSGGKLDSNFTEFGKKKFYLDDPSIDFYSYSWLSEDTTKSGKSRLDFVSGYAMTNPFEDFAESINMYINHYGVFEQMAETSLILHRKFNYIENLLDNNYLYTDTKNTEKAIENPERRPWDTTKIRL</sequence>
<dbReference type="Proteomes" id="UP000680365">
    <property type="component" value="Unassembled WGS sequence"/>
</dbReference>
<evidence type="ECO:0000313" key="2">
    <source>
        <dbReference type="EMBL" id="MBS8121995.1"/>
    </source>
</evidence>
<gene>
    <name evidence="2" type="ORF">VAMP_62n40</name>
</gene>
<dbReference type="Gene3D" id="3.40.390.70">
    <property type="match status" value="1"/>
</dbReference>
<dbReference type="RefSeq" id="WP_213349036.1">
    <property type="nucleotide sequence ID" value="NZ_JAEDAM010000029.1"/>
</dbReference>
<organism evidence="2 3">
    <name type="scientific">Candidatus Vampirococcus lugosii</name>
    <dbReference type="NCBI Taxonomy" id="2789015"/>
    <lineage>
        <taxon>Bacteria</taxon>
        <taxon>Candidatus Absconditibacteriota</taxon>
        <taxon>Vampirococcus</taxon>
    </lineage>
</organism>
<dbReference type="SUPFAM" id="SSF55486">
    <property type="entry name" value="Metalloproteases ('zincins'), catalytic domain"/>
    <property type="match status" value="1"/>
</dbReference>
<keyword evidence="1" id="KW-0472">Membrane</keyword>
<proteinExistence type="predicted"/>
<keyword evidence="1" id="KW-0812">Transmembrane</keyword>
<accession>A0ABS5QLC1</accession>
<name>A0ABS5QLC1_9BACT</name>
<dbReference type="EMBL" id="JAEDAM010000029">
    <property type="protein sequence ID" value="MBS8121995.1"/>
    <property type="molecule type" value="Genomic_DNA"/>
</dbReference>
<protein>
    <submittedName>
        <fullName evidence="2">Uncharacterized protein</fullName>
    </submittedName>
</protein>
<feature type="transmembrane region" description="Helical" evidence="1">
    <location>
        <begin position="6"/>
        <end position="28"/>
    </location>
</feature>
<keyword evidence="1" id="KW-1133">Transmembrane helix</keyword>
<keyword evidence="3" id="KW-1185">Reference proteome</keyword>